<dbReference type="InterPro" id="IPR008928">
    <property type="entry name" value="6-hairpin_glycosidase_sf"/>
</dbReference>
<dbReference type="GO" id="GO:0005634">
    <property type="term" value="C:nucleus"/>
    <property type="evidence" value="ECO:0007669"/>
    <property type="project" value="TreeGrafter"/>
</dbReference>
<feature type="chain" id="PRO_5035447254" evidence="1">
    <location>
        <begin position="20"/>
        <end position="780"/>
    </location>
</feature>
<name>A0A8K0S8U4_9HYPO</name>
<protein>
    <submittedName>
        <fullName evidence="4">Glycosyl hydrolase</fullName>
    </submittedName>
</protein>
<accession>A0A8K0S8U4</accession>
<proteinExistence type="predicted"/>
<keyword evidence="5" id="KW-1185">Reference proteome</keyword>
<dbReference type="SUPFAM" id="SSF48208">
    <property type="entry name" value="Six-hairpin glycosidases"/>
    <property type="match status" value="1"/>
</dbReference>
<keyword evidence="1" id="KW-0732">Signal</keyword>
<evidence type="ECO:0000259" key="2">
    <source>
        <dbReference type="Pfam" id="PF07971"/>
    </source>
</evidence>
<evidence type="ECO:0000313" key="4">
    <source>
        <dbReference type="EMBL" id="KAH7303643.1"/>
    </source>
</evidence>
<dbReference type="Gene3D" id="1.20.1610.10">
    <property type="entry name" value="alpha-1,2-mannosidases domains"/>
    <property type="match status" value="1"/>
</dbReference>
<evidence type="ECO:0000256" key="1">
    <source>
        <dbReference type="SAM" id="SignalP"/>
    </source>
</evidence>
<dbReference type="PANTHER" id="PTHR12143:SF27">
    <property type="entry name" value="ALPHA-1,2-MANNOSIDASE FAMILY PROTEIN (AFU_ORTHOLOGUE AFUA_5G10520)"/>
    <property type="match status" value="1"/>
</dbReference>
<dbReference type="GO" id="GO:0006516">
    <property type="term" value="P:glycoprotein catabolic process"/>
    <property type="evidence" value="ECO:0007669"/>
    <property type="project" value="TreeGrafter"/>
</dbReference>
<dbReference type="InterPro" id="IPR014718">
    <property type="entry name" value="GH-type_carb-bd"/>
</dbReference>
<dbReference type="GO" id="GO:0005975">
    <property type="term" value="P:carbohydrate metabolic process"/>
    <property type="evidence" value="ECO:0007669"/>
    <property type="project" value="InterPro"/>
</dbReference>
<evidence type="ECO:0000259" key="3">
    <source>
        <dbReference type="Pfam" id="PF17678"/>
    </source>
</evidence>
<dbReference type="Gene3D" id="2.70.98.10">
    <property type="match status" value="1"/>
</dbReference>
<reference evidence="4" key="1">
    <citation type="journal article" date="2021" name="Nat. Commun.">
        <title>Genetic determinants of endophytism in the Arabidopsis root mycobiome.</title>
        <authorList>
            <person name="Mesny F."/>
            <person name="Miyauchi S."/>
            <person name="Thiergart T."/>
            <person name="Pickel B."/>
            <person name="Atanasova L."/>
            <person name="Karlsson M."/>
            <person name="Huettel B."/>
            <person name="Barry K.W."/>
            <person name="Haridas S."/>
            <person name="Chen C."/>
            <person name="Bauer D."/>
            <person name="Andreopoulos W."/>
            <person name="Pangilinan J."/>
            <person name="LaButti K."/>
            <person name="Riley R."/>
            <person name="Lipzen A."/>
            <person name="Clum A."/>
            <person name="Drula E."/>
            <person name="Henrissat B."/>
            <person name="Kohler A."/>
            <person name="Grigoriev I.V."/>
            <person name="Martin F.M."/>
            <person name="Hacquard S."/>
        </authorList>
    </citation>
    <scope>NUCLEOTIDE SEQUENCE</scope>
    <source>
        <strain evidence="4">MPI-CAGE-CH-0235</strain>
    </source>
</reference>
<dbReference type="InterPro" id="IPR050883">
    <property type="entry name" value="PNGase"/>
</dbReference>
<sequence>MRQVIFWLTGFAAITAATATKDYTLHVDPFIGTEGPVPGSGFQGGNVFPGATVPFGAVKVGIDTTRWNVSFSAGAGYTPSGNVTAISMLHLSGTGGPPTYGLIPQMPLTSLEGVNLFDNITYMQSKTEHDVAEVGYFKTSLESGVVAEMSASMHAGIMRYSFPETGEKHILVDLSHFIPSTGKYEQFYSNSRMEVSEDGTQYSGYGVYRGGWVLGGDYNVYFCAKFDTAPSEAKLFSGIYTDPYWPNTTNVGAEFTDATSLQGGRTGYQWAKRVGGLFTFPANSTTIQSKVGISWISSDKACQFIHDEIPHWDLETTVAQAKDKWNAEVLSKIDLQTNNSTLLTMFYTGLYHANLMPSDRTGENPYWESDEPYYDDFYTLWDTFRCTHALTSLILPEREVDIIRSMIDIWRHERFMPEGRAHNYNGRAQGGSNSDNVLADAYVKKVDSKGLISWEDGYKAMKTNAEIVPWNTFDVDDPTGSTQHGRSGLEDWKTRGFISINYGRSVSKTVEYSLNDFAVSQVARGQAPDEVEKYLERAANWQNIWDTTVEAYNFTGFLAPYYPNGTLAPYHPLTCGTCSWSAITYEGTPWEYSFTVPHDMSTLIQRMGGPQQFEDRLDTSFQPGLGEADHHNDGIGSMIFNPGNEPSFMTPFLYNYVKGRQWKSVMRSRALVDTWYHDGPNGIPGNEDAGSMSSWLIWNIMGLYPVVTQPVYLILSPRVEAISIRTGDGLLRVTARGLEDGPYIQSLKVNGEQWNKSWVTHEDLPAMWDDGDLPPSPGSQ</sequence>
<dbReference type="Pfam" id="PF07971">
    <property type="entry name" value="Glyco_hydro_92"/>
    <property type="match status" value="1"/>
</dbReference>
<dbReference type="OrthoDB" id="449263at2759"/>
<dbReference type="EMBL" id="JAGPNK010000030">
    <property type="protein sequence ID" value="KAH7303643.1"/>
    <property type="molecule type" value="Genomic_DNA"/>
</dbReference>
<gene>
    <name evidence="4" type="ORF">B0I35DRAFT_455098</name>
</gene>
<dbReference type="GO" id="GO:0000224">
    <property type="term" value="F:peptide-N4-(N-acetyl-beta-glucosaminyl)asparagine amidase activity"/>
    <property type="evidence" value="ECO:0007669"/>
    <property type="project" value="TreeGrafter"/>
</dbReference>
<dbReference type="InterPro" id="IPR012939">
    <property type="entry name" value="Glyco_hydro_92"/>
</dbReference>
<dbReference type="Gene3D" id="3.30.2080.10">
    <property type="entry name" value="GH92 mannosidase domain"/>
    <property type="match status" value="1"/>
</dbReference>
<dbReference type="InterPro" id="IPR041371">
    <property type="entry name" value="GH92_N"/>
</dbReference>
<organism evidence="4 5">
    <name type="scientific">Stachybotrys elegans</name>
    <dbReference type="NCBI Taxonomy" id="80388"/>
    <lineage>
        <taxon>Eukaryota</taxon>
        <taxon>Fungi</taxon>
        <taxon>Dikarya</taxon>
        <taxon>Ascomycota</taxon>
        <taxon>Pezizomycotina</taxon>
        <taxon>Sordariomycetes</taxon>
        <taxon>Hypocreomycetidae</taxon>
        <taxon>Hypocreales</taxon>
        <taxon>Stachybotryaceae</taxon>
        <taxon>Stachybotrys</taxon>
    </lineage>
</organism>
<keyword evidence="4" id="KW-0378">Hydrolase</keyword>
<comment type="caution">
    <text evidence="4">The sequence shown here is derived from an EMBL/GenBank/DDBJ whole genome shotgun (WGS) entry which is preliminary data.</text>
</comment>
<dbReference type="Pfam" id="PF17678">
    <property type="entry name" value="Glyco_hydro_92N"/>
    <property type="match status" value="1"/>
</dbReference>
<dbReference type="AlphaFoldDB" id="A0A8K0S8U4"/>
<feature type="domain" description="Glycosyl hydrolase family 92 N-terminal" evidence="3">
    <location>
        <begin position="26"/>
        <end position="294"/>
    </location>
</feature>
<dbReference type="NCBIfam" id="TIGR01180">
    <property type="entry name" value="aman2_put"/>
    <property type="match status" value="1"/>
</dbReference>
<dbReference type="InterPro" id="IPR005887">
    <property type="entry name" value="GH92_a_mannosidase_put"/>
</dbReference>
<dbReference type="Proteomes" id="UP000813444">
    <property type="component" value="Unassembled WGS sequence"/>
</dbReference>
<evidence type="ECO:0000313" key="5">
    <source>
        <dbReference type="Proteomes" id="UP000813444"/>
    </source>
</evidence>
<dbReference type="GO" id="GO:0005829">
    <property type="term" value="C:cytosol"/>
    <property type="evidence" value="ECO:0007669"/>
    <property type="project" value="TreeGrafter"/>
</dbReference>
<feature type="signal peptide" evidence="1">
    <location>
        <begin position="1"/>
        <end position="19"/>
    </location>
</feature>
<dbReference type="FunFam" id="1.20.1050.60:FF:000002">
    <property type="entry name" value="Glycosyl hydrolase family 92"/>
    <property type="match status" value="1"/>
</dbReference>
<dbReference type="PANTHER" id="PTHR12143">
    <property type="entry name" value="PEPTIDE N-GLYCANASE PNGASE -RELATED"/>
    <property type="match status" value="1"/>
</dbReference>
<dbReference type="Gene3D" id="1.20.1050.60">
    <property type="entry name" value="alpha-1,2-mannosidase"/>
    <property type="match status" value="1"/>
</dbReference>
<feature type="domain" description="Glycosyl hydrolase family 92" evidence="2">
    <location>
        <begin position="300"/>
        <end position="764"/>
    </location>
</feature>
<dbReference type="GO" id="GO:0030246">
    <property type="term" value="F:carbohydrate binding"/>
    <property type="evidence" value="ECO:0007669"/>
    <property type="project" value="InterPro"/>
</dbReference>